<dbReference type="Gene3D" id="1.20.1250.20">
    <property type="entry name" value="MFS general substrate transporter like domains"/>
    <property type="match status" value="1"/>
</dbReference>
<dbReference type="CDD" id="cd17474">
    <property type="entry name" value="MFS_YfmO_like"/>
    <property type="match status" value="1"/>
</dbReference>
<dbReference type="InterPro" id="IPR020846">
    <property type="entry name" value="MFS_dom"/>
</dbReference>
<feature type="domain" description="Major facilitator superfamily (MFS) profile" evidence="7">
    <location>
        <begin position="1"/>
        <end position="386"/>
    </location>
</feature>
<feature type="transmembrane region" description="Helical" evidence="6">
    <location>
        <begin position="99"/>
        <end position="120"/>
    </location>
</feature>
<dbReference type="InterPro" id="IPR036259">
    <property type="entry name" value="MFS_trans_sf"/>
</dbReference>
<dbReference type="EMBL" id="SMMS01000001">
    <property type="protein sequence ID" value="TCL12765.1"/>
    <property type="molecule type" value="Genomic_DNA"/>
</dbReference>
<dbReference type="InterPro" id="IPR011701">
    <property type="entry name" value="MFS"/>
</dbReference>
<dbReference type="PRINTS" id="PR01036">
    <property type="entry name" value="TCRTETB"/>
</dbReference>
<sequence>MGFMDELVLSIICLVAFFGMAGGALMGPVLPSMVEPLNTSREAVGWVLGVYTISTALFMVLLGVVTDRIGRKKVLIPCLLINGVAGLAGYFAPNLPILLVFRFIQGIGIAGMVPVVMTMIGELYDGLERVHAMGIMSMTTAVGSVSAPFIGGTLAVFGWNYSFLFYGLTIPLAFIAMLVLPETMNMKANPEQRTGFKKMFMSLKDIRVAYTVFLSFAVFFLLYTIVIYVPFILKDNFGFTSQGAGLALGVEGASVVIFASQAKRLASKYPKYTILGIGFTLLGIAVVGMSGANSIPLVFMLLLVFGVGFGMVQPLLNALITQVAPDDEMGSVVSLFNTMKYVGQTAAPAVLGVILLNSNLAVVFIISSLLGFCVAISTFIMRHKIYTTDT</sequence>
<dbReference type="PROSITE" id="PS50850">
    <property type="entry name" value="MFS"/>
    <property type="match status" value="1"/>
</dbReference>
<feature type="transmembrane region" description="Helical" evidence="6">
    <location>
        <begin position="239"/>
        <end position="260"/>
    </location>
</feature>
<feature type="transmembrane region" description="Helical" evidence="6">
    <location>
        <begin position="272"/>
        <end position="292"/>
    </location>
</feature>
<keyword evidence="4 6" id="KW-1133">Transmembrane helix</keyword>
<keyword evidence="5 6" id="KW-0472">Membrane</keyword>
<feature type="transmembrane region" description="Helical" evidence="6">
    <location>
        <begin position="163"/>
        <end position="180"/>
    </location>
</feature>
<feature type="transmembrane region" description="Helical" evidence="6">
    <location>
        <begin position="132"/>
        <end position="157"/>
    </location>
</feature>
<feature type="transmembrane region" description="Helical" evidence="6">
    <location>
        <begin position="208"/>
        <end position="233"/>
    </location>
</feature>
<evidence type="ECO:0000256" key="6">
    <source>
        <dbReference type="SAM" id="Phobius"/>
    </source>
</evidence>
<comment type="subcellular location">
    <subcellularLocation>
        <location evidence="1">Cell membrane</location>
        <topology evidence="1">Multi-pass membrane protein</topology>
    </subcellularLocation>
</comment>
<keyword evidence="3 6" id="KW-0812">Transmembrane</keyword>
<evidence type="ECO:0000313" key="11">
    <source>
        <dbReference type="Proteomes" id="UP000295404"/>
    </source>
</evidence>
<dbReference type="Proteomes" id="UP000217726">
    <property type="component" value="Unassembled WGS sequence"/>
</dbReference>
<feature type="transmembrane region" description="Helical" evidence="6">
    <location>
        <begin position="360"/>
        <end position="381"/>
    </location>
</feature>
<evidence type="ECO:0000256" key="2">
    <source>
        <dbReference type="ARBA" id="ARBA00022475"/>
    </source>
</evidence>
<proteinExistence type="predicted"/>
<accession>A0A285EXB5</accession>
<reference evidence="9 11" key="3">
    <citation type="submission" date="2019-03" db="EMBL/GenBank/DDBJ databases">
        <title>Subsurface microbial communities from deep shales in Ohio and West Virginia, USA.</title>
        <authorList>
            <person name="Wrighton K."/>
        </authorList>
    </citation>
    <scope>NUCLEOTIDE SEQUENCE [LARGE SCALE GENOMIC DNA]</scope>
    <source>
        <strain evidence="9 11">WG1_MB</strain>
    </source>
</reference>
<dbReference type="Proteomes" id="UP000295404">
    <property type="component" value="Unassembled WGS sequence"/>
</dbReference>
<reference evidence="10" key="1">
    <citation type="submission" date="2017-09" db="EMBL/GenBank/DDBJ databases">
        <authorList>
            <person name="Varghese N."/>
            <person name="Submissions S."/>
        </authorList>
    </citation>
    <scope>NUCLEOTIDE SEQUENCE [LARGE SCALE GENOMIC DNA]</scope>
    <source>
        <strain evidence="10">WG-1MB</strain>
    </source>
</reference>
<dbReference type="PANTHER" id="PTHR43124">
    <property type="entry name" value="PURINE EFFLUX PUMP PBUE"/>
    <property type="match status" value="1"/>
</dbReference>
<evidence type="ECO:0000256" key="1">
    <source>
        <dbReference type="ARBA" id="ARBA00004651"/>
    </source>
</evidence>
<dbReference type="SUPFAM" id="SSF103473">
    <property type="entry name" value="MFS general substrate transporter"/>
    <property type="match status" value="1"/>
</dbReference>
<reference evidence="8" key="2">
    <citation type="submission" date="2017-09" db="EMBL/GenBank/DDBJ databases">
        <authorList>
            <person name="Ehlers B."/>
            <person name="Leendertz F.H."/>
        </authorList>
    </citation>
    <scope>NUCLEOTIDE SEQUENCE [LARGE SCALE GENOMIC DNA]</scope>
    <source>
        <strain evidence="8">WG-1MB</strain>
    </source>
</reference>
<dbReference type="GO" id="GO:0005886">
    <property type="term" value="C:plasma membrane"/>
    <property type="evidence" value="ECO:0007669"/>
    <property type="project" value="UniProtKB-SubCell"/>
</dbReference>
<keyword evidence="2" id="KW-1003">Cell membrane</keyword>
<evidence type="ECO:0000313" key="8">
    <source>
        <dbReference type="EMBL" id="SNY03659.1"/>
    </source>
</evidence>
<dbReference type="EMBL" id="OBDR01000002">
    <property type="protein sequence ID" value="SNY03659.1"/>
    <property type="molecule type" value="Genomic_DNA"/>
</dbReference>
<evidence type="ECO:0000256" key="4">
    <source>
        <dbReference type="ARBA" id="ARBA00022989"/>
    </source>
</evidence>
<gene>
    <name evidence="9" type="ORF">C7960_2039</name>
    <name evidence="8" type="ORF">SAMN06295989_102122</name>
</gene>
<feature type="transmembrane region" description="Helical" evidence="6">
    <location>
        <begin position="74"/>
        <end position="93"/>
    </location>
</feature>
<evidence type="ECO:0000313" key="10">
    <source>
        <dbReference type="Proteomes" id="UP000217726"/>
    </source>
</evidence>
<evidence type="ECO:0000259" key="7">
    <source>
        <dbReference type="PROSITE" id="PS50850"/>
    </source>
</evidence>
<dbReference type="InterPro" id="IPR050189">
    <property type="entry name" value="MFS_Efflux_Transporters"/>
</dbReference>
<feature type="transmembrane region" description="Helical" evidence="6">
    <location>
        <begin position="298"/>
        <end position="320"/>
    </location>
</feature>
<organism evidence="8 10">
    <name type="scientific">Methanohalophilus euhalobius</name>
    <dbReference type="NCBI Taxonomy" id="51203"/>
    <lineage>
        <taxon>Archaea</taxon>
        <taxon>Methanobacteriati</taxon>
        <taxon>Methanobacteriota</taxon>
        <taxon>Stenosarchaea group</taxon>
        <taxon>Methanomicrobia</taxon>
        <taxon>Methanosarcinales</taxon>
        <taxon>Methanosarcinaceae</taxon>
        <taxon>Methanohalophilus</taxon>
    </lineage>
</organism>
<dbReference type="PANTHER" id="PTHR43124:SF3">
    <property type="entry name" value="CHLORAMPHENICOL EFFLUX PUMP RV0191"/>
    <property type="match status" value="1"/>
</dbReference>
<keyword evidence="10" id="KW-1185">Reference proteome</keyword>
<evidence type="ECO:0000313" key="9">
    <source>
        <dbReference type="EMBL" id="TCL12765.1"/>
    </source>
</evidence>
<evidence type="ECO:0000256" key="5">
    <source>
        <dbReference type="ARBA" id="ARBA00023136"/>
    </source>
</evidence>
<dbReference type="GO" id="GO:0022857">
    <property type="term" value="F:transmembrane transporter activity"/>
    <property type="evidence" value="ECO:0007669"/>
    <property type="project" value="InterPro"/>
</dbReference>
<dbReference type="OrthoDB" id="117970at2157"/>
<evidence type="ECO:0000256" key="3">
    <source>
        <dbReference type="ARBA" id="ARBA00022692"/>
    </source>
</evidence>
<protein>
    <submittedName>
        <fullName evidence="8">Predicted arabinose efflux permease, MFS family</fullName>
    </submittedName>
    <submittedName>
        <fullName evidence="9">Putative MFS family arabinose efflux permease</fullName>
    </submittedName>
</protein>
<feature type="transmembrane region" description="Helical" evidence="6">
    <location>
        <begin position="46"/>
        <end position="65"/>
    </location>
</feature>
<feature type="transmembrane region" description="Helical" evidence="6">
    <location>
        <begin position="332"/>
        <end position="354"/>
    </location>
</feature>
<name>A0A285EXB5_9EURY</name>
<dbReference type="AlphaFoldDB" id="A0A285EXB5"/>
<dbReference type="Pfam" id="PF07690">
    <property type="entry name" value="MFS_1"/>
    <property type="match status" value="1"/>
</dbReference>